<accession>A0A177BYB9</accession>
<evidence type="ECO:0000313" key="1">
    <source>
        <dbReference type="EMBL" id="OAG00325.1"/>
    </source>
</evidence>
<dbReference type="GeneID" id="28769265"/>
<dbReference type="RefSeq" id="XP_018030690.1">
    <property type="nucleotide sequence ID" value="XM_018185779.1"/>
</dbReference>
<dbReference type="AlphaFoldDB" id="A0A177BYB9"/>
<evidence type="ECO:0000313" key="2">
    <source>
        <dbReference type="Proteomes" id="UP000077069"/>
    </source>
</evidence>
<organism evidence="1 2">
    <name type="scientific">Paraphaeosphaeria sporulosa</name>
    <dbReference type="NCBI Taxonomy" id="1460663"/>
    <lineage>
        <taxon>Eukaryota</taxon>
        <taxon>Fungi</taxon>
        <taxon>Dikarya</taxon>
        <taxon>Ascomycota</taxon>
        <taxon>Pezizomycotina</taxon>
        <taxon>Dothideomycetes</taxon>
        <taxon>Pleosporomycetidae</taxon>
        <taxon>Pleosporales</taxon>
        <taxon>Massarineae</taxon>
        <taxon>Didymosphaeriaceae</taxon>
        <taxon>Paraphaeosphaeria</taxon>
    </lineage>
</organism>
<keyword evidence="2" id="KW-1185">Reference proteome</keyword>
<protein>
    <submittedName>
        <fullName evidence="1">Uncharacterized protein</fullName>
    </submittedName>
</protein>
<dbReference type="Proteomes" id="UP000077069">
    <property type="component" value="Unassembled WGS sequence"/>
</dbReference>
<dbReference type="EMBL" id="KV441559">
    <property type="protein sequence ID" value="OAG00325.1"/>
    <property type="molecule type" value="Genomic_DNA"/>
</dbReference>
<name>A0A177BYB9_9PLEO</name>
<sequence length="173" mass="19657">MVEYICVLKRPEPLSVLQNCKDHSTSHADQQHCRTSQQHRVSVPTSAQEKPIRIAGRSLWPYSVSCLNYCESHFRSRLQLPFSVTITHVKLPNLRNRTPGFLNCATRIQYNAPWTWRIPTVCLMVTVEAEQQRSLLQLLASAVSLKKTHVERAARVYALACTNESIQGRSPSS</sequence>
<gene>
    <name evidence="1" type="ORF">CC84DRAFT_297107</name>
</gene>
<reference evidence="1 2" key="1">
    <citation type="submission" date="2016-05" db="EMBL/GenBank/DDBJ databases">
        <title>Comparative analysis of secretome profiles of manganese(II)-oxidizing ascomycete fungi.</title>
        <authorList>
            <consortium name="DOE Joint Genome Institute"/>
            <person name="Zeiner C.A."/>
            <person name="Purvine S.O."/>
            <person name="Zink E.M."/>
            <person name="Wu S."/>
            <person name="Pasa-Tolic L."/>
            <person name="Chaput D.L."/>
            <person name="Haridas S."/>
            <person name="Grigoriev I.V."/>
            <person name="Santelli C.M."/>
            <person name="Hansel C.M."/>
        </authorList>
    </citation>
    <scope>NUCLEOTIDE SEQUENCE [LARGE SCALE GENOMIC DNA]</scope>
    <source>
        <strain evidence="1 2">AP3s5-JAC2a</strain>
    </source>
</reference>
<proteinExistence type="predicted"/>
<dbReference type="InParanoid" id="A0A177BYB9"/>